<dbReference type="AlphaFoldDB" id="A0A6A3MXH2"/>
<name>A0A6A3MXH2_9STRA</name>
<dbReference type="Proteomes" id="UP000429607">
    <property type="component" value="Unassembled WGS sequence"/>
</dbReference>
<gene>
    <name evidence="2" type="ORF">PR001_g8200</name>
</gene>
<organism evidence="2 3">
    <name type="scientific">Phytophthora rubi</name>
    <dbReference type="NCBI Taxonomy" id="129364"/>
    <lineage>
        <taxon>Eukaryota</taxon>
        <taxon>Sar</taxon>
        <taxon>Stramenopiles</taxon>
        <taxon>Oomycota</taxon>
        <taxon>Peronosporomycetes</taxon>
        <taxon>Peronosporales</taxon>
        <taxon>Peronosporaceae</taxon>
        <taxon>Phytophthora</taxon>
    </lineage>
</organism>
<proteinExistence type="predicted"/>
<sequence>MRSANNFKIIASILRLVVCKIMIDTVSSYVFLQCLDTRELRIGGQLDIFFVAFHSCLAWGCKENSPQNNSIFVFRSYGPVFIVDNKLRMIVMLIPLPLG</sequence>
<evidence type="ECO:0000313" key="2">
    <source>
        <dbReference type="EMBL" id="KAE9037851.1"/>
    </source>
</evidence>
<protein>
    <recommendedName>
        <fullName evidence="4">Secreted protein</fullName>
    </recommendedName>
</protein>
<keyword evidence="1" id="KW-0732">Signal</keyword>
<evidence type="ECO:0000256" key="1">
    <source>
        <dbReference type="SAM" id="SignalP"/>
    </source>
</evidence>
<feature type="signal peptide" evidence="1">
    <location>
        <begin position="1"/>
        <end position="28"/>
    </location>
</feature>
<evidence type="ECO:0008006" key="4">
    <source>
        <dbReference type="Google" id="ProtNLM"/>
    </source>
</evidence>
<comment type="caution">
    <text evidence="2">The sequence shown here is derived from an EMBL/GenBank/DDBJ whole genome shotgun (WGS) entry which is preliminary data.</text>
</comment>
<feature type="chain" id="PRO_5025583407" description="Secreted protein" evidence="1">
    <location>
        <begin position="29"/>
        <end position="99"/>
    </location>
</feature>
<evidence type="ECO:0000313" key="3">
    <source>
        <dbReference type="Proteomes" id="UP000429607"/>
    </source>
</evidence>
<reference evidence="2 3" key="1">
    <citation type="submission" date="2018-09" db="EMBL/GenBank/DDBJ databases">
        <title>Genomic investigation of the strawberry pathogen Phytophthora fragariae indicates pathogenicity is determined by transcriptional variation in three key races.</title>
        <authorList>
            <person name="Adams T.M."/>
            <person name="Armitage A.D."/>
            <person name="Sobczyk M.K."/>
            <person name="Bates H.J."/>
            <person name="Dunwell J.M."/>
            <person name="Nellist C.F."/>
            <person name="Harrison R.J."/>
        </authorList>
    </citation>
    <scope>NUCLEOTIDE SEQUENCE [LARGE SCALE GENOMIC DNA]</scope>
    <source>
        <strain evidence="2 3">SCRP249</strain>
    </source>
</reference>
<dbReference type="EMBL" id="QXFV01000428">
    <property type="protein sequence ID" value="KAE9037851.1"/>
    <property type="molecule type" value="Genomic_DNA"/>
</dbReference>
<accession>A0A6A3MXH2</accession>